<organism evidence="1 2">
    <name type="scientific">Dentiscutata heterogama</name>
    <dbReference type="NCBI Taxonomy" id="1316150"/>
    <lineage>
        <taxon>Eukaryota</taxon>
        <taxon>Fungi</taxon>
        <taxon>Fungi incertae sedis</taxon>
        <taxon>Mucoromycota</taxon>
        <taxon>Glomeromycotina</taxon>
        <taxon>Glomeromycetes</taxon>
        <taxon>Diversisporales</taxon>
        <taxon>Gigasporaceae</taxon>
        <taxon>Dentiscutata</taxon>
    </lineage>
</organism>
<proteinExistence type="predicted"/>
<evidence type="ECO:0000313" key="1">
    <source>
        <dbReference type="EMBL" id="CAG8719909.1"/>
    </source>
</evidence>
<keyword evidence="2" id="KW-1185">Reference proteome</keyword>
<evidence type="ECO:0000313" key="2">
    <source>
        <dbReference type="Proteomes" id="UP000789702"/>
    </source>
</evidence>
<sequence length="99" mass="11440">EKRTTAIANLCQEIIHYKLLALEINTNLTTSKNKKEYFESFFIEEQETKQLSEEELDLYLALFIYKNDSLKTSIPCEEAFSVAAETITKVYSCLFPETA</sequence>
<protein>
    <submittedName>
        <fullName evidence="1">13277_t:CDS:1</fullName>
    </submittedName>
</protein>
<reference evidence="1" key="1">
    <citation type="submission" date="2021-06" db="EMBL/GenBank/DDBJ databases">
        <authorList>
            <person name="Kallberg Y."/>
            <person name="Tangrot J."/>
            <person name="Rosling A."/>
        </authorList>
    </citation>
    <scope>NUCLEOTIDE SEQUENCE</scope>
    <source>
        <strain evidence="1">IL203A</strain>
    </source>
</reference>
<gene>
    <name evidence="1" type="ORF">DHETER_LOCUS12767</name>
</gene>
<dbReference type="EMBL" id="CAJVPU010032531">
    <property type="protein sequence ID" value="CAG8719909.1"/>
    <property type="molecule type" value="Genomic_DNA"/>
</dbReference>
<accession>A0ACA9PR89</accession>
<comment type="caution">
    <text evidence="1">The sequence shown here is derived from an EMBL/GenBank/DDBJ whole genome shotgun (WGS) entry which is preliminary data.</text>
</comment>
<feature type="non-terminal residue" evidence="1">
    <location>
        <position position="1"/>
    </location>
</feature>
<dbReference type="Proteomes" id="UP000789702">
    <property type="component" value="Unassembled WGS sequence"/>
</dbReference>
<name>A0ACA9PR89_9GLOM</name>